<dbReference type="RefSeq" id="WP_115590294.1">
    <property type="nucleotide sequence ID" value="NZ_UFRN01000002.1"/>
</dbReference>
<feature type="transmembrane region" description="Helical" evidence="1">
    <location>
        <begin position="5"/>
        <end position="24"/>
    </location>
</feature>
<organism evidence="3 4">
    <name type="scientific">Actinobacillus lignieresii</name>
    <dbReference type="NCBI Taxonomy" id="720"/>
    <lineage>
        <taxon>Bacteria</taxon>
        <taxon>Pseudomonadati</taxon>
        <taxon>Pseudomonadota</taxon>
        <taxon>Gammaproteobacteria</taxon>
        <taxon>Pasteurellales</taxon>
        <taxon>Pasteurellaceae</taxon>
        <taxon>Actinobacillus</taxon>
    </lineage>
</organism>
<keyword evidence="1" id="KW-0472">Membrane</keyword>
<protein>
    <submittedName>
        <fullName evidence="3">Flp operon protein C</fullName>
    </submittedName>
</protein>
<proteinExistence type="predicted"/>
<name>A0A380TWS0_ACTLI</name>
<dbReference type="EMBL" id="UFRN01000002">
    <property type="protein sequence ID" value="SUT92429.1"/>
    <property type="molecule type" value="Genomic_DNA"/>
</dbReference>
<keyword evidence="1" id="KW-0812">Transmembrane</keyword>
<dbReference type="Pfam" id="PF08666">
    <property type="entry name" value="SAF"/>
    <property type="match status" value="1"/>
</dbReference>
<feature type="domain" description="SAF" evidence="2">
    <location>
        <begin position="56"/>
        <end position="123"/>
    </location>
</feature>
<dbReference type="CDD" id="cd11614">
    <property type="entry name" value="SAF_CpaB_FlgA_like"/>
    <property type="match status" value="1"/>
</dbReference>
<gene>
    <name evidence="3" type="primary">rcpC</name>
    <name evidence="3" type="ORF">NCTC4191_00814</name>
</gene>
<keyword evidence="4" id="KW-1185">Reference proteome</keyword>
<sequence>MNYRVLLIISLVIIVLGFGGLFMLPTNEGTTTENVGTTTTLEESSNSPVTEKVITTVTLNRDLEKGTLIQPEDYTLSELTVAETSPLVDSDLKALLDAEPNHSLQGFLVTENLKMGSLLTPNLIITPEDPRFILLSLDPSQEVAYRIYVQDAEQYILDSVRGGDLVSVYSVQQDLAHPEREQNSLVKIADNLKVLQVKSFTQEEVKQGERQNKKDFLGYISLKIDATMLKEFYSLDKQAKLIALPSGLEATEKPLNHRGMFIRQLRGKNNAN</sequence>
<dbReference type="AlphaFoldDB" id="A0A380TWS0"/>
<keyword evidence="1" id="KW-1133">Transmembrane helix</keyword>
<evidence type="ECO:0000313" key="3">
    <source>
        <dbReference type="EMBL" id="SUT92429.1"/>
    </source>
</evidence>
<reference evidence="3 4" key="1">
    <citation type="submission" date="2018-06" db="EMBL/GenBank/DDBJ databases">
        <authorList>
            <consortium name="Pathogen Informatics"/>
            <person name="Doyle S."/>
        </authorList>
    </citation>
    <scope>NUCLEOTIDE SEQUENCE [LARGE SCALE GENOMIC DNA]</scope>
    <source>
        <strain evidence="3 4">NCTC4191</strain>
    </source>
</reference>
<dbReference type="InterPro" id="IPR013974">
    <property type="entry name" value="SAF"/>
</dbReference>
<evidence type="ECO:0000259" key="2">
    <source>
        <dbReference type="Pfam" id="PF08666"/>
    </source>
</evidence>
<accession>A0A380TWS0</accession>
<evidence type="ECO:0000313" key="4">
    <source>
        <dbReference type="Proteomes" id="UP000254253"/>
    </source>
</evidence>
<dbReference type="Proteomes" id="UP000254253">
    <property type="component" value="Unassembled WGS sequence"/>
</dbReference>
<evidence type="ECO:0000256" key="1">
    <source>
        <dbReference type="SAM" id="Phobius"/>
    </source>
</evidence>